<dbReference type="PANTHER" id="PTHR33050:SF7">
    <property type="entry name" value="RIBONUCLEASE H"/>
    <property type="match status" value="1"/>
</dbReference>
<dbReference type="PANTHER" id="PTHR33050">
    <property type="entry name" value="REVERSE TRANSCRIPTASE DOMAIN-CONTAINING PROTEIN"/>
    <property type="match status" value="1"/>
</dbReference>
<evidence type="ECO:0000256" key="1">
    <source>
        <dbReference type="SAM" id="MobiDB-lite"/>
    </source>
</evidence>
<name>A0A9W6XPI7_9STRA</name>
<reference evidence="2" key="1">
    <citation type="submission" date="2023-04" db="EMBL/GenBank/DDBJ databases">
        <title>Phytophthora fragariaefolia NBRC 109709.</title>
        <authorList>
            <person name="Ichikawa N."/>
            <person name="Sato H."/>
            <person name="Tonouchi N."/>
        </authorList>
    </citation>
    <scope>NUCLEOTIDE SEQUENCE</scope>
    <source>
        <strain evidence="2">NBRC 109709</strain>
    </source>
</reference>
<dbReference type="InterPro" id="IPR043502">
    <property type="entry name" value="DNA/RNA_pol_sf"/>
</dbReference>
<dbReference type="InterPro" id="IPR052055">
    <property type="entry name" value="Hepadnavirus_pol/RT"/>
</dbReference>
<proteinExistence type="predicted"/>
<dbReference type="AlphaFoldDB" id="A0A9W6XPI7"/>
<feature type="compositionally biased region" description="Polar residues" evidence="1">
    <location>
        <begin position="787"/>
        <end position="807"/>
    </location>
</feature>
<evidence type="ECO:0000313" key="2">
    <source>
        <dbReference type="EMBL" id="GMF42776.1"/>
    </source>
</evidence>
<feature type="region of interest" description="Disordered" evidence="1">
    <location>
        <begin position="671"/>
        <end position="718"/>
    </location>
</feature>
<gene>
    <name evidence="2" type="ORF">Pfra01_001415700</name>
</gene>
<protein>
    <submittedName>
        <fullName evidence="2">Unnamed protein product</fullName>
    </submittedName>
</protein>
<dbReference type="OrthoDB" id="122897at2759"/>
<sequence>MSTLRRIRAVSQASIHENYHTNDVGVAAPPLRPAYLDDVDDDQIRFWSTIVEQGQWSLPRVVRHLRGQTATDPRPNKDLFEVATSVDPAIAATVHQWNQIVQHGVVPRWTTGLPPTQSTRPRNHAGIRSMSAQIRRHLRAGQLERRYLIVDSRLVDQWPELFISPLGAIAKASSPVGDIRLINDYSIPHGQSVTDFTDRSNFPSISYIPPRDITKRIHHLSTSHVGECISMMLGDVASAFRHLPIHADSVHVFAFIFDNLLVIDLACGFGWCGSPAFYSLASTIINALYEHGNRLMRQFTGNVWCNDHTCIEVDVKTRCADANISLRQTMATVLGPTAINELKFTTWSTKCKALGLLWDTETATVSIPADKLAKASTRVHKLLATGKASRTTMLKAIGSLRHVASCFSPARSFLQSLQEAAARSPKYGRRALSQSSLDDLRWFVTVLHNPQRFNSIPVIYFADTSAPQYHVFMDASGDGLCTLEPSLKTYIRQPFSQEDIRDTSINVRELRSAVLVALHWGSQNPVAQMYNRLLSLAEFQYNLVFTASHIAGKLNVMADAGSRVWTADHPLANLWTNLSCSWTQTHLAEPFENLSAVWDRCCVATPWQTLPPPRTLGTGTNGEIRYKNGVDPMAHSVYSVKTTRILRHILLGGGLEHSRQGKPILHDQAKARQHPLVSSPIQRHSTRNKREARTTTPRHQAALRSPTEETTADSAIPSPAVPLTQSIWRVRRCVRGGPRGAGVHGARSCGQCSVRAACRCTAQPAVGRGGRGVPQGTRPVIERARRSSSVDGSPIATRNTRDMQPQPQKDYRNKWCGQPSLRARQANDLWSWGRPPRPST</sequence>
<organism evidence="2 3">
    <name type="scientific">Phytophthora fragariaefolia</name>
    <dbReference type="NCBI Taxonomy" id="1490495"/>
    <lineage>
        <taxon>Eukaryota</taxon>
        <taxon>Sar</taxon>
        <taxon>Stramenopiles</taxon>
        <taxon>Oomycota</taxon>
        <taxon>Peronosporomycetes</taxon>
        <taxon>Peronosporales</taxon>
        <taxon>Peronosporaceae</taxon>
        <taxon>Phytophthora</taxon>
    </lineage>
</organism>
<evidence type="ECO:0000313" key="3">
    <source>
        <dbReference type="Proteomes" id="UP001165121"/>
    </source>
</evidence>
<dbReference type="SUPFAM" id="SSF56672">
    <property type="entry name" value="DNA/RNA polymerases"/>
    <property type="match status" value="1"/>
</dbReference>
<feature type="region of interest" description="Disordered" evidence="1">
    <location>
        <begin position="108"/>
        <end position="128"/>
    </location>
</feature>
<accession>A0A9W6XPI7</accession>
<feature type="region of interest" description="Disordered" evidence="1">
    <location>
        <begin position="765"/>
        <end position="840"/>
    </location>
</feature>
<dbReference type="Proteomes" id="UP001165121">
    <property type="component" value="Unassembled WGS sequence"/>
</dbReference>
<dbReference type="EMBL" id="BSXT01001471">
    <property type="protein sequence ID" value="GMF42776.1"/>
    <property type="molecule type" value="Genomic_DNA"/>
</dbReference>
<keyword evidence="3" id="KW-1185">Reference proteome</keyword>
<comment type="caution">
    <text evidence="2">The sequence shown here is derived from an EMBL/GenBank/DDBJ whole genome shotgun (WGS) entry which is preliminary data.</text>
</comment>